<comment type="caution">
    <text evidence="3">The sequence shown here is derived from an EMBL/GenBank/DDBJ whole genome shotgun (WGS) entry which is preliminary data.</text>
</comment>
<dbReference type="InterPro" id="IPR058193">
    <property type="entry name" value="VanY/YodJ_core_dom"/>
</dbReference>
<reference evidence="3" key="2">
    <citation type="journal article" date="2021" name="PeerJ">
        <title>Extensive microbial diversity within the chicken gut microbiome revealed by metagenomics and culture.</title>
        <authorList>
            <person name="Gilroy R."/>
            <person name="Ravi A."/>
            <person name="Getino M."/>
            <person name="Pursley I."/>
            <person name="Horton D.L."/>
            <person name="Alikhan N.F."/>
            <person name="Baker D."/>
            <person name="Gharbi K."/>
            <person name="Hall N."/>
            <person name="Watson M."/>
            <person name="Adriaenssens E.M."/>
            <person name="Foster-Nyarko E."/>
            <person name="Jarju S."/>
            <person name="Secka A."/>
            <person name="Antonio M."/>
            <person name="Oren A."/>
            <person name="Chaudhuri R.R."/>
            <person name="La Ragione R."/>
            <person name="Hildebrand F."/>
            <person name="Pallen M.J."/>
        </authorList>
    </citation>
    <scope>NUCLEOTIDE SEQUENCE</scope>
    <source>
        <strain evidence="3">CHK165-10780</strain>
    </source>
</reference>
<protein>
    <submittedName>
        <fullName evidence="3">M15 family metallopeptidase</fullName>
    </submittedName>
</protein>
<dbReference type="InterPro" id="IPR003709">
    <property type="entry name" value="VanY-like_core_dom"/>
</dbReference>
<sequence length="375" mass="43566">MRIKRKLKPTKTAKILFGVILAIIIVIASCITIYKVQEYNLMELNYSKEASHEIIFSGNYSKIKEVGENASLNAAFVSSDYIEENYEHYKNVTYVDHEDYISNINQLVSKGYTDNDINVIFSHGTNDDVKGFINHDFVENISKILITDYAKLKYVDRYIAYQYENFCNWEDALRYVGLGLDLEKYTSLSETDTYSETMLVNNYHSLTSTYTPENLTTLDEEYSIDGEQQMAGTAAEAFKRLVDDAEKEGYHIKARSAYRSYAEQVEVYDLYLATYGQNYVDRFVAKPGFSEHQTGLCVDVMSTDTSTFADSDEYTWIRNNSYKYGFIERYQKSKEDITGFSSESWHYRYVGVEVATEIYNQKITFDEYYMMYLEG</sequence>
<dbReference type="AlphaFoldDB" id="A0A9D0Z098"/>
<dbReference type="CDD" id="cd14852">
    <property type="entry name" value="LD-carboxypeptidase"/>
    <property type="match status" value="1"/>
</dbReference>
<accession>A0A9D0Z098</accession>
<organism evidence="3 4">
    <name type="scientific">Candidatus Faecenecus gallistercoris</name>
    <dbReference type="NCBI Taxonomy" id="2840793"/>
    <lineage>
        <taxon>Bacteria</taxon>
        <taxon>Bacillati</taxon>
        <taxon>Bacillota</taxon>
        <taxon>Bacillota incertae sedis</taxon>
        <taxon>Candidatus Faecenecus</taxon>
    </lineage>
</organism>
<keyword evidence="1" id="KW-0472">Membrane</keyword>
<dbReference type="PANTHER" id="PTHR34385">
    <property type="entry name" value="D-ALANYL-D-ALANINE CARBOXYPEPTIDASE"/>
    <property type="match status" value="1"/>
</dbReference>
<dbReference type="EMBL" id="DVFU01000122">
    <property type="protein sequence ID" value="HIQ65339.1"/>
    <property type="molecule type" value="Genomic_DNA"/>
</dbReference>
<evidence type="ECO:0000259" key="2">
    <source>
        <dbReference type="Pfam" id="PF02557"/>
    </source>
</evidence>
<keyword evidence="1" id="KW-0812">Transmembrane</keyword>
<evidence type="ECO:0000313" key="3">
    <source>
        <dbReference type="EMBL" id="HIQ65339.1"/>
    </source>
</evidence>
<feature type="domain" description="D-alanyl-D-alanine carboxypeptidase-like core" evidence="2">
    <location>
        <begin position="229"/>
        <end position="351"/>
    </location>
</feature>
<reference evidence="3" key="1">
    <citation type="submission" date="2020-10" db="EMBL/GenBank/DDBJ databases">
        <authorList>
            <person name="Gilroy R."/>
        </authorList>
    </citation>
    <scope>NUCLEOTIDE SEQUENCE</scope>
    <source>
        <strain evidence="3">CHK165-10780</strain>
    </source>
</reference>
<dbReference type="GO" id="GO:0006508">
    <property type="term" value="P:proteolysis"/>
    <property type="evidence" value="ECO:0007669"/>
    <property type="project" value="InterPro"/>
</dbReference>
<gene>
    <name evidence="3" type="ORF">IAC85_06335</name>
</gene>
<dbReference type="PROSITE" id="PS51257">
    <property type="entry name" value="PROKAR_LIPOPROTEIN"/>
    <property type="match status" value="1"/>
</dbReference>
<evidence type="ECO:0000313" key="4">
    <source>
        <dbReference type="Proteomes" id="UP000886725"/>
    </source>
</evidence>
<dbReference type="PANTHER" id="PTHR34385:SF1">
    <property type="entry name" value="PEPTIDOGLYCAN L-ALANYL-D-GLUTAMATE ENDOPEPTIDASE CWLK"/>
    <property type="match status" value="1"/>
</dbReference>
<dbReference type="Pfam" id="PF02557">
    <property type="entry name" value="VanY"/>
    <property type="match status" value="1"/>
</dbReference>
<evidence type="ECO:0000256" key="1">
    <source>
        <dbReference type="SAM" id="Phobius"/>
    </source>
</evidence>
<dbReference type="Proteomes" id="UP000886725">
    <property type="component" value="Unassembled WGS sequence"/>
</dbReference>
<dbReference type="SUPFAM" id="SSF55166">
    <property type="entry name" value="Hedgehog/DD-peptidase"/>
    <property type="match status" value="1"/>
</dbReference>
<keyword evidence="1" id="KW-1133">Transmembrane helix</keyword>
<dbReference type="InterPro" id="IPR052179">
    <property type="entry name" value="DD-CPase-like"/>
</dbReference>
<dbReference type="GO" id="GO:0008233">
    <property type="term" value="F:peptidase activity"/>
    <property type="evidence" value="ECO:0007669"/>
    <property type="project" value="InterPro"/>
</dbReference>
<proteinExistence type="predicted"/>
<dbReference type="Gene3D" id="3.30.1380.10">
    <property type="match status" value="1"/>
</dbReference>
<name>A0A9D0Z098_9FIRM</name>
<dbReference type="InterPro" id="IPR009045">
    <property type="entry name" value="Zn_M74/Hedgehog-like"/>
</dbReference>
<feature type="transmembrane region" description="Helical" evidence="1">
    <location>
        <begin position="12"/>
        <end position="34"/>
    </location>
</feature>